<accession>A0ABN5VUI8</accession>
<evidence type="ECO:0000313" key="1">
    <source>
        <dbReference type="EMBL" id="BBC35732.1"/>
    </source>
</evidence>
<protein>
    <submittedName>
        <fullName evidence="1">Uncharacterized protein</fullName>
    </submittedName>
</protein>
<name>A0ABN5VUI8_9ACTN</name>
<keyword evidence="2" id="KW-1185">Reference proteome</keyword>
<organism evidence="1 2">
    <name type="scientific">Streptomyces graminofaciens</name>
    <dbReference type="NCBI Taxonomy" id="68212"/>
    <lineage>
        <taxon>Bacteria</taxon>
        <taxon>Bacillati</taxon>
        <taxon>Actinomycetota</taxon>
        <taxon>Actinomycetes</taxon>
        <taxon>Kitasatosporales</taxon>
        <taxon>Streptomycetaceae</taxon>
        <taxon>Streptomyces</taxon>
    </lineage>
</organism>
<evidence type="ECO:0000313" key="2">
    <source>
        <dbReference type="Proteomes" id="UP001321542"/>
    </source>
</evidence>
<sequence>MAVRCLAWENAGGGMSTIPYTVETESGESFDGISEDLLFELVGELNYPDNSFLTIEPQGGENRWYVVVTLDSDSRLEVEYRNPETREHRVVAGGDVSGIAIDVTIWVSSIVRQ</sequence>
<proteinExistence type="predicted"/>
<reference evidence="1 2" key="1">
    <citation type="journal article" date="2010" name="ChemBioChem">
        <title>Cloning and characterization of the biosynthetic gene cluster of 16-membered macrolide antibiotic FD-891: involvement of a dual functional cytochrome P450 monooxygenase catalyzing epoxidation and hydroxylation.</title>
        <authorList>
            <person name="Kudo F."/>
            <person name="Motegi A."/>
            <person name="Mizoue K."/>
            <person name="Eguchi T."/>
        </authorList>
    </citation>
    <scope>NUCLEOTIDE SEQUENCE [LARGE SCALE GENOMIC DNA]</scope>
    <source>
        <strain evidence="1 2">A-8890</strain>
    </source>
</reference>
<gene>
    <name evidence="1" type="ORF">SGFS_070260</name>
</gene>
<dbReference type="Proteomes" id="UP001321542">
    <property type="component" value="Chromosome"/>
</dbReference>
<dbReference type="EMBL" id="AP018448">
    <property type="protein sequence ID" value="BBC35732.1"/>
    <property type="molecule type" value="Genomic_DNA"/>
</dbReference>
<reference evidence="1 2" key="2">
    <citation type="journal article" date="2023" name="ChemBioChem">
        <title>Acyltransferase Domain Exchange between Two Independent Type I Polyketide Synthases in the Same Producer Strain of Macrolide Antibiotics.</title>
        <authorList>
            <person name="Kudo F."/>
            <person name="Kishikawa K."/>
            <person name="Tsuboi K."/>
            <person name="Kido T."/>
            <person name="Usui T."/>
            <person name="Hashimoto J."/>
            <person name="Shin-Ya K."/>
            <person name="Miyanaga A."/>
            <person name="Eguchi T."/>
        </authorList>
    </citation>
    <scope>NUCLEOTIDE SEQUENCE [LARGE SCALE GENOMIC DNA]</scope>
    <source>
        <strain evidence="1 2">A-8890</strain>
    </source>
</reference>